<organism evidence="3 4">
    <name type="scientific">Coemansia brasiliensis</name>
    <dbReference type="NCBI Taxonomy" id="2650707"/>
    <lineage>
        <taxon>Eukaryota</taxon>
        <taxon>Fungi</taxon>
        <taxon>Fungi incertae sedis</taxon>
        <taxon>Zoopagomycota</taxon>
        <taxon>Kickxellomycotina</taxon>
        <taxon>Kickxellomycetes</taxon>
        <taxon>Kickxellales</taxon>
        <taxon>Kickxellaceae</taxon>
        <taxon>Coemansia</taxon>
    </lineage>
</organism>
<evidence type="ECO:0000256" key="1">
    <source>
        <dbReference type="SAM" id="MobiDB-lite"/>
    </source>
</evidence>
<feature type="compositionally biased region" description="Gly residues" evidence="1">
    <location>
        <begin position="123"/>
        <end position="132"/>
    </location>
</feature>
<dbReference type="AlphaFoldDB" id="A0A9W8I3S0"/>
<gene>
    <name evidence="3" type="ORF">IWW36_004335</name>
</gene>
<evidence type="ECO:0000313" key="4">
    <source>
        <dbReference type="Proteomes" id="UP001139887"/>
    </source>
</evidence>
<proteinExistence type="predicted"/>
<feature type="chain" id="PRO_5040892662" evidence="2">
    <location>
        <begin position="17"/>
        <end position="132"/>
    </location>
</feature>
<keyword evidence="2" id="KW-0732">Signal</keyword>
<accession>A0A9W8I3S0</accession>
<evidence type="ECO:0000313" key="3">
    <source>
        <dbReference type="EMBL" id="KAJ2846473.1"/>
    </source>
</evidence>
<feature type="region of interest" description="Disordered" evidence="1">
    <location>
        <begin position="92"/>
        <end position="132"/>
    </location>
</feature>
<feature type="non-terminal residue" evidence="3">
    <location>
        <position position="132"/>
    </location>
</feature>
<reference evidence="3" key="1">
    <citation type="submission" date="2022-07" db="EMBL/GenBank/DDBJ databases">
        <title>Phylogenomic reconstructions and comparative analyses of Kickxellomycotina fungi.</title>
        <authorList>
            <person name="Reynolds N.K."/>
            <person name="Stajich J.E."/>
            <person name="Barry K."/>
            <person name="Grigoriev I.V."/>
            <person name="Crous P."/>
            <person name="Smith M.E."/>
        </authorList>
    </citation>
    <scope>NUCLEOTIDE SEQUENCE</scope>
    <source>
        <strain evidence="3">NRRL 1566</strain>
    </source>
</reference>
<name>A0A9W8I3S0_9FUNG</name>
<dbReference type="EMBL" id="JANBUW010000530">
    <property type="protein sequence ID" value="KAJ2846473.1"/>
    <property type="molecule type" value="Genomic_DNA"/>
</dbReference>
<evidence type="ECO:0000256" key="2">
    <source>
        <dbReference type="SAM" id="SignalP"/>
    </source>
</evidence>
<feature type="signal peptide" evidence="2">
    <location>
        <begin position="1"/>
        <end position="16"/>
    </location>
</feature>
<sequence length="132" mass="14155">MKIAYCLSLLAAVSSAAPLARRGLLDLDLGLCLDLSLLGLVNIDINHEGCSAKYPHEEPLHGDHDVCDKIKTYKLNPSDINVHCAEFEHGHEESGLLPLRGERSVGYSSGPHGNGPEHDEHGGYGNGLGPEH</sequence>
<keyword evidence="4" id="KW-1185">Reference proteome</keyword>
<protein>
    <submittedName>
        <fullName evidence="3">Uncharacterized protein</fullName>
    </submittedName>
</protein>
<dbReference type="OrthoDB" id="5595362at2759"/>
<dbReference type="Proteomes" id="UP001139887">
    <property type="component" value="Unassembled WGS sequence"/>
</dbReference>
<comment type="caution">
    <text evidence="3">The sequence shown here is derived from an EMBL/GenBank/DDBJ whole genome shotgun (WGS) entry which is preliminary data.</text>
</comment>